<dbReference type="PANTHER" id="PTHR37783:SF1">
    <property type="entry name" value="MEMBRANE PROTEIN, PUTATIVE (AFU_ORTHOLOGUE AFUA_1G04315)-RELATED"/>
    <property type="match status" value="1"/>
</dbReference>
<name>A0ABR4BDD1_9LECA</name>
<dbReference type="Proteomes" id="UP001590951">
    <property type="component" value="Unassembled WGS sequence"/>
</dbReference>
<evidence type="ECO:0000256" key="2">
    <source>
        <dbReference type="SAM" id="Phobius"/>
    </source>
</evidence>
<evidence type="ECO:0000256" key="1">
    <source>
        <dbReference type="SAM" id="MobiDB-lite"/>
    </source>
</evidence>
<feature type="region of interest" description="Disordered" evidence="1">
    <location>
        <begin position="1"/>
        <end position="30"/>
    </location>
</feature>
<feature type="compositionally biased region" description="Polar residues" evidence="1">
    <location>
        <begin position="19"/>
        <end position="28"/>
    </location>
</feature>
<feature type="domain" description="DUF2470" evidence="3">
    <location>
        <begin position="33"/>
        <end position="106"/>
    </location>
</feature>
<dbReference type="PANTHER" id="PTHR37783">
    <property type="entry name" value="MEMBRANE PROTEIN, PUTATIVE (AFU_ORTHOLOGUE AFUA_1G04315)-RELATED"/>
    <property type="match status" value="1"/>
</dbReference>
<dbReference type="InterPro" id="IPR019595">
    <property type="entry name" value="DUF2470"/>
</dbReference>
<comment type="caution">
    <text evidence="4">The sequence shown here is derived from an EMBL/GenBank/DDBJ whole genome shotgun (WGS) entry which is preliminary data.</text>
</comment>
<keyword evidence="2" id="KW-0812">Transmembrane</keyword>
<dbReference type="Pfam" id="PF10615">
    <property type="entry name" value="DUF2470"/>
    <property type="match status" value="1"/>
</dbReference>
<protein>
    <recommendedName>
        <fullName evidence="3">DUF2470 domain-containing protein</fullName>
    </recommendedName>
</protein>
<organism evidence="4 5">
    <name type="scientific">Lepraria finkii</name>
    <dbReference type="NCBI Taxonomy" id="1340010"/>
    <lineage>
        <taxon>Eukaryota</taxon>
        <taxon>Fungi</taxon>
        <taxon>Dikarya</taxon>
        <taxon>Ascomycota</taxon>
        <taxon>Pezizomycotina</taxon>
        <taxon>Lecanoromycetes</taxon>
        <taxon>OSLEUM clade</taxon>
        <taxon>Lecanoromycetidae</taxon>
        <taxon>Lecanorales</taxon>
        <taxon>Lecanorineae</taxon>
        <taxon>Stereocaulaceae</taxon>
        <taxon>Lepraria</taxon>
    </lineage>
</organism>
<dbReference type="Gene3D" id="3.20.180.10">
    <property type="entry name" value="PNP-oxidase-like"/>
    <property type="match status" value="1"/>
</dbReference>
<dbReference type="EMBL" id="JBHFEH010000010">
    <property type="protein sequence ID" value="KAL2055820.1"/>
    <property type="molecule type" value="Genomic_DNA"/>
</dbReference>
<evidence type="ECO:0000259" key="3">
    <source>
        <dbReference type="Pfam" id="PF10615"/>
    </source>
</evidence>
<proteinExistence type="predicted"/>
<gene>
    <name evidence="4" type="ORF">ABVK25_004064</name>
</gene>
<feature type="transmembrane region" description="Helical" evidence="2">
    <location>
        <begin position="168"/>
        <end position="192"/>
    </location>
</feature>
<keyword evidence="2" id="KW-0472">Membrane</keyword>
<keyword evidence="2" id="KW-1133">Transmembrane helix</keyword>
<keyword evidence="5" id="KW-1185">Reference proteome</keyword>
<accession>A0ABR4BDD1</accession>
<dbReference type="InterPro" id="IPR037119">
    <property type="entry name" value="Haem_oxidase_HugZ-like_sf"/>
</dbReference>
<reference evidence="4 5" key="1">
    <citation type="submission" date="2024-09" db="EMBL/GenBank/DDBJ databases">
        <title>Rethinking Asexuality: The Enigmatic Case of Functional Sexual Genes in Lepraria (Stereocaulaceae).</title>
        <authorList>
            <person name="Doellman M."/>
            <person name="Sun Y."/>
            <person name="Barcenas-Pena A."/>
            <person name="Lumbsch H.T."/>
            <person name="Grewe F."/>
        </authorList>
    </citation>
    <scope>NUCLEOTIDE SEQUENCE [LARGE SCALE GENOMIC DNA]</scope>
    <source>
        <strain evidence="4 5">Grewe 0041</strain>
    </source>
</reference>
<sequence length="245" mass="28283">MRTFLSHQSHHKPQQQSPTMSSQLTSQDAAAKHRIITHMNADHQDSLIRYLEYYAGLSSFSARNAQLTDITFDSLTIEYSHEQAHRIPIKPPMTAWSEARPKAVEMDTVATRGLGRGSVTVKRYKEPRGWMTAVMAVVVVTALAFSRRANFEPGSILFWAVLQYTPSFANFCWMVQPLVIPLIIVIHGTELWHFERSRLRRHTVRVFSRTWWEWAVSNLVEGFGAFVRFDEVVREEEEKKAKAKH</sequence>
<evidence type="ECO:0000313" key="4">
    <source>
        <dbReference type="EMBL" id="KAL2055820.1"/>
    </source>
</evidence>
<evidence type="ECO:0000313" key="5">
    <source>
        <dbReference type="Proteomes" id="UP001590951"/>
    </source>
</evidence>
<feature type="transmembrane region" description="Helical" evidence="2">
    <location>
        <begin position="130"/>
        <end position="148"/>
    </location>
</feature>